<accession>A0A0B6S2N5</accession>
<comment type="similarity">
    <text evidence="1 2">Belongs to the OprB family.</text>
</comment>
<dbReference type="GO" id="GO:0008643">
    <property type="term" value="P:carbohydrate transport"/>
    <property type="evidence" value="ECO:0007669"/>
    <property type="project" value="InterPro"/>
</dbReference>
<protein>
    <submittedName>
        <fullName evidence="3">Carbohydrate-selective porin</fullName>
    </submittedName>
</protein>
<evidence type="ECO:0000313" key="3">
    <source>
        <dbReference type="EMBL" id="AJK49913.1"/>
    </source>
</evidence>
<dbReference type="InterPro" id="IPR038673">
    <property type="entry name" value="OprB_sf"/>
</dbReference>
<keyword evidence="2" id="KW-0732">Signal</keyword>
<dbReference type="Pfam" id="PF04966">
    <property type="entry name" value="OprB"/>
    <property type="match status" value="1"/>
</dbReference>
<evidence type="ECO:0000256" key="2">
    <source>
        <dbReference type="RuleBase" id="RU363072"/>
    </source>
</evidence>
<name>A0A0B6S2N5_BURPL</name>
<dbReference type="PANTHER" id="PTHR37944:SF1">
    <property type="entry name" value="PORIN B"/>
    <property type="match status" value="1"/>
</dbReference>
<feature type="signal peptide" evidence="2">
    <location>
        <begin position="1"/>
        <end position="50"/>
    </location>
</feature>
<dbReference type="HOGENOM" id="CLU_029684_4_0_4"/>
<evidence type="ECO:0000313" key="4">
    <source>
        <dbReference type="Proteomes" id="UP000031838"/>
    </source>
</evidence>
<sequence>MKHRSSREWTGPYAQTLSAVNTFGQLIPSRPRTQAIFALMLVGAALIARAADAQVTTVADTENSATVVQHPTNDSRLSGDTPSVIGTLRGQAGDREAAHPIFWQAGQALRNVGITPSLSLTQFYLDNPSTGQQTGNHEALTFIAVGADVDLQKMVGFPGATIHFQQLFAPFVVNTLYGGQVGDSIVGQPSPYAPQKAHLTLFTWEQKFLEGRGTVEFGKSNAGNYFGVSVCELPFGCFSPILQDAGQINPIIYANWGARAAYKLTNEITAQVGVWKSDSNYPNSNGWNWSAQGPQSNTYLANVTYRTDPQQDRYAKKYELLFFYNTASHEGFKSSGPITPGPYKGTSGIYFGGKHAVWHPDGDIAGTPGPFSLSVFGNFTSSFDQHNAAGLESTGTLGLTAKGILKSRPYDTVSARVSYTRNTASEQKFLEQTNLALGGTGYDVGRNEYAIQLDANIIVTPSVIVSPYIVRTFNANSWLMPFTTAKPSNGIAYGILTTFLFDKMLGLSGN</sequence>
<reference evidence="4" key="1">
    <citation type="submission" date="2011-03" db="EMBL/GenBank/DDBJ databases">
        <authorList>
            <person name="Voget S."/>
            <person name="Streit W.R."/>
            <person name="Jaeger K.E."/>
            <person name="Daniel R."/>
        </authorList>
    </citation>
    <scope>NUCLEOTIDE SEQUENCE [LARGE SCALE GENOMIC DNA]</scope>
    <source>
        <strain evidence="4">PG1</strain>
    </source>
</reference>
<dbReference type="AlphaFoldDB" id="A0A0B6S2N5"/>
<gene>
    <name evidence="3" type="primary">oprB</name>
    <name evidence="3" type="ORF">BGL_2c18470</name>
</gene>
<dbReference type="InterPro" id="IPR052932">
    <property type="entry name" value="OprB_Porin"/>
</dbReference>
<dbReference type="KEGG" id="bgp:BGL_2c18470"/>
<evidence type="ECO:0000256" key="1">
    <source>
        <dbReference type="ARBA" id="ARBA00008769"/>
    </source>
</evidence>
<dbReference type="Gene3D" id="2.40.160.180">
    <property type="entry name" value="Carbohydrate-selective porin OprB"/>
    <property type="match status" value="1"/>
</dbReference>
<dbReference type="Proteomes" id="UP000031838">
    <property type="component" value="Chromosome 2"/>
</dbReference>
<organism evidence="3 4">
    <name type="scientific">Burkholderia plantarii</name>
    <dbReference type="NCBI Taxonomy" id="41899"/>
    <lineage>
        <taxon>Bacteria</taxon>
        <taxon>Pseudomonadati</taxon>
        <taxon>Pseudomonadota</taxon>
        <taxon>Betaproteobacteria</taxon>
        <taxon>Burkholderiales</taxon>
        <taxon>Burkholderiaceae</taxon>
        <taxon>Burkholderia</taxon>
    </lineage>
</organism>
<keyword evidence="4" id="KW-1185">Reference proteome</keyword>
<dbReference type="InterPro" id="IPR007049">
    <property type="entry name" value="Carb-sel_porin_OprB"/>
</dbReference>
<dbReference type="EMBL" id="CP002581">
    <property type="protein sequence ID" value="AJK49913.1"/>
    <property type="molecule type" value="Genomic_DNA"/>
</dbReference>
<dbReference type="GO" id="GO:0016020">
    <property type="term" value="C:membrane"/>
    <property type="evidence" value="ECO:0007669"/>
    <property type="project" value="InterPro"/>
</dbReference>
<dbReference type="GO" id="GO:0015288">
    <property type="term" value="F:porin activity"/>
    <property type="evidence" value="ECO:0007669"/>
    <property type="project" value="InterPro"/>
</dbReference>
<dbReference type="RefSeq" id="WP_226993679.1">
    <property type="nucleotide sequence ID" value="NZ_CP002581.1"/>
</dbReference>
<feature type="chain" id="PRO_5007227717" evidence="2">
    <location>
        <begin position="51"/>
        <end position="510"/>
    </location>
</feature>
<proteinExistence type="inferred from homology"/>
<reference evidence="3 4" key="2">
    <citation type="journal article" date="2016" name="Appl. Microbiol. Biotechnol.">
        <title>Mutations improving production and secretion of extracellular lipase by Burkholderia glumae PG1.</title>
        <authorList>
            <person name="Knapp A."/>
            <person name="Voget S."/>
            <person name="Gao R."/>
            <person name="Zaburannyi N."/>
            <person name="Krysciak D."/>
            <person name="Breuer M."/>
            <person name="Hauer B."/>
            <person name="Streit W.R."/>
            <person name="Muller R."/>
            <person name="Daniel R."/>
            <person name="Jaeger K.E."/>
        </authorList>
    </citation>
    <scope>NUCLEOTIDE SEQUENCE [LARGE SCALE GENOMIC DNA]</scope>
    <source>
        <strain evidence="3 4">PG1</strain>
    </source>
</reference>
<dbReference type="PANTHER" id="PTHR37944">
    <property type="entry name" value="PORIN B"/>
    <property type="match status" value="1"/>
</dbReference>